<feature type="compositionally biased region" description="Basic and acidic residues" evidence="1">
    <location>
        <begin position="72"/>
        <end position="86"/>
    </location>
</feature>
<feature type="compositionally biased region" description="Acidic residues" evidence="1">
    <location>
        <begin position="87"/>
        <end position="108"/>
    </location>
</feature>
<dbReference type="PANTHER" id="PTHR36681">
    <property type="entry name" value="NUCLEAR GTPASE, GERMINAL CENTER-ASSOCIATED, TANDEM DUPLICATE 3"/>
    <property type="match status" value="1"/>
</dbReference>
<dbReference type="AlphaFoldDB" id="A0A5C3FDX1"/>
<protein>
    <recommendedName>
        <fullName evidence="6">G domain-containing protein</fullName>
    </recommendedName>
</protein>
<evidence type="ECO:0000259" key="2">
    <source>
        <dbReference type="Pfam" id="PF00350"/>
    </source>
</evidence>
<dbReference type="Proteomes" id="UP000323386">
    <property type="component" value="Unassembled WGS sequence"/>
</dbReference>
<dbReference type="InterPro" id="IPR027417">
    <property type="entry name" value="P-loop_NTPase"/>
</dbReference>
<evidence type="ECO:0008006" key="6">
    <source>
        <dbReference type="Google" id="ProtNLM"/>
    </source>
</evidence>
<evidence type="ECO:0000259" key="3">
    <source>
        <dbReference type="Pfam" id="PF24564"/>
    </source>
</evidence>
<dbReference type="InterPro" id="IPR045063">
    <property type="entry name" value="Dynamin_N"/>
</dbReference>
<proteinExistence type="predicted"/>
<dbReference type="InterPro" id="IPR056024">
    <property type="entry name" value="DUF7605"/>
</dbReference>
<dbReference type="Pfam" id="PF00350">
    <property type="entry name" value="Dynamin_N"/>
    <property type="match status" value="1"/>
</dbReference>
<dbReference type="OrthoDB" id="3598281at2759"/>
<dbReference type="SUPFAM" id="SSF52540">
    <property type="entry name" value="P-loop containing nucleoside triphosphate hydrolases"/>
    <property type="match status" value="1"/>
</dbReference>
<feature type="region of interest" description="Disordered" evidence="1">
    <location>
        <begin position="72"/>
        <end position="108"/>
    </location>
</feature>
<evidence type="ECO:0000313" key="5">
    <source>
        <dbReference type="Proteomes" id="UP000323386"/>
    </source>
</evidence>
<keyword evidence="5" id="KW-1185">Reference proteome</keyword>
<organism evidence="4 5">
    <name type="scientific">Pseudozyma flocculosa</name>
    <dbReference type="NCBI Taxonomy" id="84751"/>
    <lineage>
        <taxon>Eukaryota</taxon>
        <taxon>Fungi</taxon>
        <taxon>Dikarya</taxon>
        <taxon>Basidiomycota</taxon>
        <taxon>Ustilaginomycotina</taxon>
        <taxon>Ustilaginomycetes</taxon>
        <taxon>Ustilaginales</taxon>
        <taxon>Ustilaginaceae</taxon>
        <taxon>Pseudozyma</taxon>
    </lineage>
</organism>
<feature type="domain" description="Dynamin N-terminal" evidence="2">
    <location>
        <begin position="179"/>
        <end position="434"/>
    </location>
</feature>
<name>A0A5C3FDX1_9BASI</name>
<feature type="domain" description="DUF7605" evidence="3">
    <location>
        <begin position="742"/>
        <end position="872"/>
    </location>
</feature>
<evidence type="ECO:0000313" key="4">
    <source>
        <dbReference type="EMBL" id="SPO41837.1"/>
    </source>
</evidence>
<dbReference type="Gene3D" id="3.40.50.300">
    <property type="entry name" value="P-loop containing nucleotide triphosphate hydrolases"/>
    <property type="match status" value="2"/>
</dbReference>
<dbReference type="PANTHER" id="PTHR36681:SF3">
    <property type="entry name" value="NUCLEAR GTPASE, GERMINAL CENTER-ASSOCIATED, TANDEM DUPLICATE 3"/>
    <property type="match status" value="1"/>
</dbReference>
<accession>A0A5C3FDX1</accession>
<sequence length="959" mass="107426">MSAPPTSQKLPLLVDGYDFDGDSARANPNCAVVVHCVERDRTRDPAAVQLSAEPIDRDSLRLVDLSSGTDSIKHESAIDSGTRSDDVGDADDDDDDDDDDDEYYDDEEDFKGQVGGELSQKLEQAARDAFLASAHVTNTSSTISSLLDRLPSELVGLATLKSASDRLAELPLVSRTTFVVRGPAGHGKSTLINSILGEAILPISSNEACTTVPTRILHSPSPDLYRAEVSFISLTEWVSELKAYCTARLQGVFTPPGSPTVTSPIAAAQPVFSFDATVAKLNVLYDGTDWGELTEDQCDCTPTGILERDAQLRGLLGTTTHLRETSAEELSRKLRQFDDPRTSRVWPLVKEIRVYIHSKPLEHGATLIDLPGTGDCNAARNEAAARYVQDYDFMWVCLDLCRAKSNREMAEVFATLSDEQLRSGRGRISFVLTKSEQGCKILDRPLEAIHQDVSALRDDAEFADTHQRYRDVVSMIQDRQTGIRMTRSRQAQPQRKKRRRTEKQSEGLDELIDERRELKQQLALTYCKARSQAVEAAITERYHQMTHKLIHRLHGDEEDVKASAGLAKLVYSTATQDFEALMTRDVDEVVFATCEKDTGVPDLRHLLFWTSCRDRISCALSRLHSTLLMSTEVLMLTEPSAYLDASERKALAQRWGPSRPAGQLSISETLELEFEQSIRRIFKRLEAEMIQQSTELLESRQIELRQELGCRWFRLAETRHPVVIRSALKGGGVHPAGQLDINAELSTEFIKLFESTWNETIGNYVHSLRCDIACTLRRFMHDTVDAHLSAPMRLALSESIAQSQDELTRQLQVTIQRFQRQSRSDRIDALNAVIAPKIASKLRRAYAEAALYAGRGSVARRRDRISYEVRNQVRLFDCTPDDFDIPAMVRAMRDRVRTPILDLARCLEDTLVRFSQTGGCDFSSLEAQQKEDLESLRANALELQNFASRTLVSLQQAIA</sequence>
<dbReference type="Pfam" id="PF24564">
    <property type="entry name" value="DUF7605"/>
    <property type="match status" value="1"/>
</dbReference>
<gene>
    <name evidence="4" type="ORF">PSFLO_07319</name>
</gene>
<reference evidence="4 5" key="1">
    <citation type="submission" date="2018-03" db="EMBL/GenBank/DDBJ databases">
        <authorList>
            <person name="Guldener U."/>
        </authorList>
    </citation>
    <scope>NUCLEOTIDE SEQUENCE [LARGE SCALE GENOMIC DNA]</scope>
    <source>
        <strain evidence="4 5">DAOM196992</strain>
    </source>
</reference>
<feature type="region of interest" description="Disordered" evidence="1">
    <location>
        <begin position="482"/>
        <end position="508"/>
    </location>
</feature>
<dbReference type="EMBL" id="OOIP01000032">
    <property type="protein sequence ID" value="SPO41837.1"/>
    <property type="molecule type" value="Genomic_DNA"/>
</dbReference>
<evidence type="ECO:0000256" key="1">
    <source>
        <dbReference type="SAM" id="MobiDB-lite"/>
    </source>
</evidence>